<feature type="transmembrane region" description="Helical" evidence="1">
    <location>
        <begin position="200"/>
        <end position="218"/>
    </location>
</feature>
<protein>
    <submittedName>
        <fullName evidence="2">DUF1385 domain-containing protein</fullName>
    </submittedName>
</protein>
<dbReference type="PANTHER" id="PTHR42867:SF1">
    <property type="entry name" value="MEMBRANE PROTEIN-RELATED"/>
    <property type="match status" value="1"/>
</dbReference>
<dbReference type="InterPro" id="IPR010787">
    <property type="entry name" value="DUF1385"/>
</dbReference>
<gene>
    <name evidence="2" type="ORF">HYG86_10385</name>
</gene>
<proteinExistence type="predicted"/>
<sequence length="313" mass="35103">MKEKQSLAMGGQAVLEGVMFRGGEKISLAVRKPNGEIHVESQTVKSLNKRHKLLGLPIIRGAMNLVDAMKLGVEMLTHSANISEGEEGEQLSKKDIFFAVFFAIAATIGLFFVAPTLLVELLEWVFGKEFLFKNIVEGIIRLSLFLSYVVVISKLKEIYRVFQYHGAEHMVVHCYEQQEDLTVENVSRYSPLHKRCGTSFLLLVMVISVGIFSMLPWMSIMPRIFLRIVIVPLIAGVAYEVTRLAGKSKSKLVYVLMLPGLYLQKLTTRNPDFDQIEVAISALKGVLDMDSEEIDIESDGLYNENDIACKVEV</sequence>
<feature type="transmembrane region" description="Helical" evidence="1">
    <location>
        <begin position="96"/>
        <end position="118"/>
    </location>
</feature>
<dbReference type="RefSeq" id="WP_213165505.1">
    <property type="nucleotide sequence ID" value="NZ_CP058559.1"/>
</dbReference>
<keyword evidence="1" id="KW-0812">Transmembrane</keyword>
<dbReference type="Proteomes" id="UP000516160">
    <property type="component" value="Chromosome"/>
</dbReference>
<name>A0A7G9W8X8_ALKCA</name>
<organism evidence="2 3">
    <name type="scientific">Alkalicella caledoniensis</name>
    <dbReference type="NCBI Taxonomy" id="2731377"/>
    <lineage>
        <taxon>Bacteria</taxon>
        <taxon>Bacillati</taxon>
        <taxon>Bacillota</taxon>
        <taxon>Clostridia</taxon>
        <taxon>Eubacteriales</taxon>
        <taxon>Proteinivoracaceae</taxon>
        <taxon>Alkalicella</taxon>
    </lineage>
</organism>
<evidence type="ECO:0000313" key="3">
    <source>
        <dbReference type="Proteomes" id="UP000516160"/>
    </source>
</evidence>
<keyword evidence="1" id="KW-1133">Transmembrane helix</keyword>
<dbReference type="KEGG" id="acae:HYG86_10385"/>
<evidence type="ECO:0000313" key="2">
    <source>
        <dbReference type="EMBL" id="QNO15140.1"/>
    </source>
</evidence>
<evidence type="ECO:0000256" key="1">
    <source>
        <dbReference type="SAM" id="Phobius"/>
    </source>
</evidence>
<accession>A0A7G9W8X8</accession>
<feature type="transmembrane region" description="Helical" evidence="1">
    <location>
        <begin position="138"/>
        <end position="155"/>
    </location>
</feature>
<feature type="transmembrane region" description="Helical" evidence="1">
    <location>
        <begin position="224"/>
        <end position="242"/>
    </location>
</feature>
<dbReference type="PANTHER" id="PTHR42867">
    <property type="entry name" value="MEMBRANE PROTEIN-RELATED"/>
    <property type="match status" value="1"/>
</dbReference>
<dbReference type="AlphaFoldDB" id="A0A7G9W8X8"/>
<keyword evidence="1" id="KW-0472">Membrane</keyword>
<keyword evidence="3" id="KW-1185">Reference proteome</keyword>
<dbReference type="EMBL" id="CP058559">
    <property type="protein sequence ID" value="QNO15140.1"/>
    <property type="molecule type" value="Genomic_DNA"/>
</dbReference>
<dbReference type="Pfam" id="PF07136">
    <property type="entry name" value="DUF1385"/>
    <property type="match status" value="1"/>
</dbReference>
<reference evidence="2 3" key="1">
    <citation type="submission" date="2020-07" db="EMBL/GenBank/DDBJ databases">
        <title>Alkalicella. sp. LB2 genome.</title>
        <authorList>
            <person name="Postec A."/>
            <person name="Quemeneur M."/>
        </authorList>
    </citation>
    <scope>NUCLEOTIDE SEQUENCE [LARGE SCALE GENOMIC DNA]</scope>
    <source>
        <strain evidence="2 3">LB2</strain>
    </source>
</reference>